<dbReference type="EMBL" id="JAHUZN010000003">
    <property type="protein sequence ID" value="KAG8499172.1"/>
    <property type="molecule type" value="Genomic_DNA"/>
</dbReference>
<reference evidence="2 3" key="1">
    <citation type="journal article" date="2021" name="bioRxiv">
        <title>The Gossypium anomalum genome as a resource for cotton improvement and evolutionary analysis of hybrid incompatibility.</title>
        <authorList>
            <person name="Grover C.E."/>
            <person name="Yuan D."/>
            <person name="Arick M.A."/>
            <person name="Miller E.R."/>
            <person name="Hu G."/>
            <person name="Peterson D.G."/>
            <person name="Wendel J.F."/>
            <person name="Udall J.A."/>
        </authorList>
    </citation>
    <scope>NUCLEOTIDE SEQUENCE [LARGE SCALE GENOMIC DNA]</scope>
    <source>
        <strain evidence="2">JFW-Udall</strain>
        <tissue evidence="2">Leaf</tissue>
    </source>
</reference>
<feature type="domain" description="Retrovirus-related Pol polyprotein from transposon TNT 1-94-like beta-barrel" evidence="1">
    <location>
        <begin position="224"/>
        <end position="304"/>
    </location>
</feature>
<evidence type="ECO:0000313" key="3">
    <source>
        <dbReference type="Proteomes" id="UP000701853"/>
    </source>
</evidence>
<dbReference type="AlphaFoldDB" id="A0A8J5ZE01"/>
<dbReference type="PANTHER" id="PTHR47592">
    <property type="entry name" value="PBF68 PROTEIN"/>
    <property type="match status" value="1"/>
</dbReference>
<keyword evidence="3" id="KW-1185">Reference proteome</keyword>
<dbReference type="GO" id="GO:0003676">
    <property type="term" value="F:nucleic acid binding"/>
    <property type="evidence" value="ECO:0007669"/>
    <property type="project" value="InterPro"/>
</dbReference>
<proteinExistence type="predicted"/>
<protein>
    <recommendedName>
        <fullName evidence="1">Retrovirus-related Pol polyprotein from transposon TNT 1-94-like beta-barrel domain-containing protein</fullName>
    </recommendedName>
</protein>
<dbReference type="InterPro" id="IPR036875">
    <property type="entry name" value="Znf_CCHC_sf"/>
</dbReference>
<dbReference type="PANTHER" id="PTHR47592:SF27">
    <property type="entry name" value="OS08G0421700 PROTEIN"/>
    <property type="match status" value="1"/>
</dbReference>
<sequence>MAATRFEIEKFDGETNFNLWQVRMMAILVQSGLKKVVTGKKPENLNKTEWEELDEKALSAIQLCLANTVLQEVLMEKTSSALWKRLETLYVTKSLANRLVLKQRLFTFRMSGCELLRGDSDLWQTSFEDVKGHLLSRDKLDNEFHLDSKTDRQASILVASKKRDKRCRYCKKLGHVKVDCYKLRNKRAAENNEEDVAGANLADETGDDFLLVSTSDNSKLTSEWIPGSGCSFHMCPNREWFSTYSLVEGRVVCMGNYSSSKVIGIGTVKIKMHDGTIRTLSDVRYVPDLRKNLIFFSILDLKGCRIKIESSGIKVSRGALVLLKGKSTSSLYILESSIVTGEIGRPSSVTELKSTRLERRQLGHRREKGMTILLKKGSLLDAGFEKLGHYVRENQTRVVTLNGDASLSSKNPSYMIVLSTSGEVGIAVVVVSVFCPGVIASCDDFWLQITSR</sequence>
<dbReference type="OrthoDB" id="1727805at2759"/>
<dbReference type="SUPFAM" id="SSF57756">
    <property type="entry name" value="Retrovirus zinc finger-like domains"/>
    <property type="match status" value="1"/>
</dbReference>
<comment type="caution">
    <text evidence="2">The sequence shown here is derived from an EMBL/GenBank/DDBJ whole genome shotgun (WGS) entry which is preliminary data.</text>
</comment>
<dbReference type="Proteomes" id="UP000701853">
    <property type="component" value="Chromosome 3"/>
</dbReference>
<dbReference type="Pfam" id="PF22936">
    <property type="entry name" value="Pol_BBD"/>
    <property type="match status" value="1"/>
</dbReference>
<evidence type="ECO:0000313" key="2">
    <source>
        <dbReference type="EMBL" id="KAG8499172.1"/>
    </source>
</evidence>
<dbReference type="GO" id="GO:0008270">
    <property type="term" value="F:zinc ion binding"/>
    <property type="evidence" value="ECO:0007669"/>
    <property type="project" value="InterPro"/>
</dbReference>
<dbReference type="Pfam" id="PF14223">
    <property type="entry name" value="Retrotran_gag_2"/>
    <property type="match status" value="1"/>
</dbReference>
<evidence type="ECO:0000259" key="1">
    <source>
        <dbReference type="Pfam" id="PF22936"/>
    </source>
</evidence>
<dbReference type="InterPro" id="IPR054722">
    <property type="entry name" value="PolX-like_BBD"/>
</dbReference>
<gene>
    <name evidence="2" type="ORF">CXB51_005605</name>
</gene>
<organism evidence="2 3">
    <name type="scientific">Gossypium anomalum</name>
    <dbReference type="NCBI Taxonomy" id="47600"/>
    <lineage>
        <taxon>Eukaryota</taxon>
        <taxon>Viridiplantae</taxon>
        <taxon>Streptophyta</taxon>
        <taxon>Embryophyta</taxon>
        <taxon>Tracheophyta</taxon>
        <taxon>Spermatophyta</taxon>
        <taxon>Magnoliopsida</taxon>
        <taxon>eudicotyledons</taxon>
        <taxon>Gunneridae</taxon>
        <taxon>Pentapetalae</taxon>
        <taxon>rosids</taxon>
        <taxon>malvids</taxon>
        <taxon>Malvales</taxon>
        <taxon>Malvaceae</taxon>
        <taxon>Malvoideae</taxon>
        <taxon>Gossypium</taxon>
    </lineage>
</organism>
<accession>A0A8J5ZE01</accession>
<name>A0A8J5ZE01_9ROSI</name>